<reference evidence="2" key="1">
    <citation type="journal article" date="2019" name="Int. J. Syst. Evol. Microbiol.">
        <title>The Global Catalogue of Microorganisms (GCM) 10K type strain sequencing project: providing services to taxonomists for standard genome sequencing and annotation.</title>
        <authorList>
            <consortium name="The Broad Institute Genomics Platform"/>
            <consortium name="The Broad Institute Genome Sequencing Center for Infectious Disease"/>
            <person name="Wu L."/>
            <person name="Ma J."/>
        </authorList>
    </citation>
    <scope>NUCLEOTIDE SEQUENCE [LARGE SCALE GENOMIC DNA]</scope>
    <source>
        <strain evidence="2">KCTC 52416</strain>
    </source>
</reference>
<dbReference type="PANTHER" id="PTHR43239">
    <property type="entry name" value="UPF0734 PROTEIN DDB_G0273871/DDB_G0273177"/>
    <property type="match status" value="1"/>
</dbReference>
<evidence type="ECO:0000313" key="1">
    <source>
        <dbReference type="EMBL" id="MFC3196906.1"/>
    </source>
</evidence>
<dbReference type="InterPro" id="IPR052996">
    <property type="entry name" value="Carb_Metab_Mutarotase"/>
</dbReference>
<comment type="caution">
    <text evidence="1">The sequence shown here is derived from an EMBL/GenBank/DDBJ whole genome shotgun (WGS) entry which is preliminary data.</text>
</comment>
<proteinExistence type="predicted"/>
<dbReference type="Gene3D" id="3.30.70.100">
    <property type="match status" value="1"/>
</dbReference>
<dbReference type="SUPFAM" id="SSF54909">
    <property type="entry name" value="Dimeric alpha+beta barrel"/>
    <property type="match status" value="1"/>
</dbReference>
<organism evidence="1 2">
    <name type="scientific">Parapedobacter deserti</name>
    <dbReference type="NCBI Taxonomy" id="1912957"/>
    <lineage>
        <taxon>Bacteria</taxon>
        <taxon>Pseudomonadati</taxon>
        <taxon>Bacteroidota</taxon>
        <taxon>Sphingobacteriia</taxon>
        <taxon>Sphingobacteriales</taxon>
        <taxon>Sphingobacteriaceae</taxon>
        <taxon>Parapedobacter</taxon>
    </lineage>
</organism>
<dbReference type="Pfam" id="PF05336">
    <property type="entry name" value="rhaM"/>
    <property type="match status" value="1"/>
</dbReference>
<keyword evidence="2" id="KW-1185">Reference proteome</keyword>
<dbReference type="RefSeq" id="WP_379020078.1">
    <property type="nucleotide sequence ID" value="NZ_JBHRTA010000009.1"/>
</dbReference>
<dbReference type="Proteomes" id="UP001595526">
    <property type="component" value="Unassembled WGS sequence"/>
</dbReference>
<accession>A0ABV7JFS5</accession>
<dbReference type="InterPro" id="IPR011008">
    <property type="entry name" value="Dimeric_a/b-barrel"/>
</dbReference>
<gene>
    <name evidence="1" type="ORF">ACFOET_04690</name>
</gene>
<name>A0ABV7JFS5_9SPHI</name>
<sequence length="114" mass="13677">MRRYVLTLDLKDDVSLIAEYEQWHREVWPEVEQSILASGIRRMEIYRFSNRLVMILDADEQFSFERKAMVDEANPHVQEWERLMWKYQQPVPGAKQGEKWTIMNKIFEISGNGV</sequence>
<evidence type="ECO:0000313" key="2">
    <source>
        <dbReference type="Proteomes" id="UP001595526"/>
    </source>
</evidence>
<dbReference type="EMBL" id="JBHRTA010000009">
    <property type="protein sequence ID" value="MFC3196906.1"/>
    <property type="molecule type" value="Genomic_DNA"/>
</dbReference>
<dbReference type="InterPro" id="IPR008000">
    <property type="entry name" value="Rham/fucose_mutarotase"/>
</dbReference>
<protein>
    <submittedName>
        <fullName evidence="1">L-rhamnose mutarotase</fullName>
    </submittedName>
</protein>
<dbReference type="PANTHER" id="PTHR43239:SF1">
    <property type="entry name" value="UPF0734 PROTEIN DDB_G0273871_DDB_G0273177"/>
    <property type="match status" value="1"/>
</dbReference>